<comment type="caution">
    <text evidence="2">The sequence shown here is derived from an EMBL/GenBank/DDBJ whole genome shotgun (WGS) entry which is preliminary data.</text>
</comment>
<dbReference type="AlphaFoldDB" id="A0A9N7UY27"/>
<feature type="compositionally biased region" description="Basic and acidic residues" evidence="1">
    <location>
        <begin position="45"/>
        <end position="58"/>
    </location>
</feature>
<evidence type="ECO:0000313" key="3">
    <source>
        <dbReference type="Proteomes" id="UP001153269"/>
    </source>
</evidence>
<keyword evidence="3" id="KW-1185">Reference proteome</keyword>
<feature type="region of interest" description="Disordered" evidence="1">
    <location>
        <begin position="45"/>
        <end position="71"/>
    </location>
</feature>
<sequence length="182" mass="19655">MPVVGSRRQGVFDADGWNLAAEGVARVDMRVQKGQAECSVLDTERGIMGDDERGKEVGRGGGAEQSGPRAGASDLSWGLKLVSKSPPNRLSWSSLLDHPSLVLLRAYPRPLRTADKQRTNSIFPPLSVDATQTGIPLGLPPTIRVEKGAASENGHFSLKLNGVTDHWVHFSEGVVRCRKSFD</sequence>
<dbReference type="EMBL" id="CADEAL010002456">
    <property type="protein sequence ID" value="CAB1440444.1"/>
    <property type="molecule type" value="Genomic_DNA"/>
</dbReference>
<protein>
    <submittedName>
        <fullName evidence="2">Uncharacterized protein</fullName>
    </submittedName>
</protein>
<proteinExistence type="predicted"/>
<evidence type="ECO:0000313" key="2">
    <source>
        <dbReference type="EMBL" id="CAB1440444.1"/>
    </source>
</evidence>
<reference evidence="2" key="1">
    <citation type="submission" date="2020-03" db="EMBL/GenBank/DDBJ databases">
        <authorList>
            <person name="Weist P."/>
        </authorList>
    </citation>
    <scope>NUCLEOTIDE SEQUENCE</scope>
</reference>
<evidence type="ECO:0000256" key="1">
    <source>
        <dbReference type="SAM" id="MobiDB-lite"/>
    </source>
</evidence>
<name>A0A9N7UY27_PLEPL</name>
<gene>
    <name evidence="2" type="ORF">PLEPLA_LOCUS28210</name>
</gene>
<organism evidence="2 3">
    <name type="scientific">Pleuronectes platessa</name>
    <name type="common">European plaice</name>
    <dbReference type="NCBI Taxonomy" id="8262"/>
    <lineage>
        <taxon>Eukaryota</taxon>
        <taxon>Metazoa</taxon>
        <taxon>Chordata</taxon>
        <taxon>Craniata</taxon>
        <taxon>Vertebrata</taxon>
        <taxon>Euteleostomi</taxon>
        <taxon>Actinopterygii</taxon>
        <taxon>Neopterygii</taxon>
        <taxon>Teleostei</taxon>
        <taxon>Neoteleostei</taxon>
        <taxon>Acanthomorphata</taxon>
        <taxon>Carangaria</taxon>
        <taxon>Pleuronectiformes</taxon>
        <taxon>Pleuronectoidei</taxon>
        <taxon>Pleuronectidae</taxon>
        <taxon>Pleuronectes</taxon>
    </lineage>
</organism>
<dbReference type="Proteomes" id="UP001153269">
    <property type="component" value="Unassembled WGS sequence"/>
</dbReference>
<accession>A0A9N7UY27</accession>